<gene>
    <name evidence="1" type="ORF">BDN72DRAFT_868201</name>
</gene>
<proteinExistence type="predicted"/>
<sequence length="336" mass="36910">MRLTAFIPTVGRELVVALEACGIQTDSDLLFSAQPLELFLRLPEGTATLQELVQFRTLVAEAAAAPSKSGSELFEEHLAFQDPIHKVSGVFSLDALLESLVAPQIIHISGDRGAGKSAFALNVALRMLAEHDNSNVLWIDTTGDFSPTNAKRVLEYTRGQQPDNSPLERLQVSLLFDNDTLYTVLEEHQMTYEHTPTRHSHRCVVIDTITPLLGPLLSAESAHGHATMVSTIHHLRDYARQHSVLVLLVNNATLAQPNDYLHTVTPTTKKPALGPSFTFLTDATIWISACPPPDNAMEDDSSTFHSAQLIASKNTQSDQFSEFRLRDGTILPPLES</sequence>
<dbReference type="EMBL" id="ML208264">
    <property type="protein sequence ID" value="TFK75161.1"/>
    <property type="molecule type" value="Genomic_DNA"/>
</dbReference>
<evidence type="ECO:0000313" key="1">
    <source>
        <dbReference type="EMBL" id="TFK75161.1"/>
    </source>
</evidence>
<accession>A0ACD3BB49</accession>
<name>A0ACD3BB49_9AGAR</name>
<protein>
    <submittedName>
        <fullName evidence="1">P-loop containing nucleoside triphosphate hydrolase protein</fullName>
    </submittedName>
</protein>
<dbReference type="Proteomes" id="UP000308600">
    <property type="component" value="Unassembled WGS sequence"/>
</dbReference>
<evidence type="ECO:0000313" key="2">
    <source>
        <dbReference type="Proteomes" id="UP000308600"/>
    </source>
</evidence>
<keyword evidence="1" id="KW-0378">Hydrolase</keyword>
<organism evidence="1 2">
    <name type="scientific">Pluteus cervinus</name>
    <dbReference type="NCBI Taxonomy" id="181527"/>
    <lineage>
        <taxon>Eukaryota</taxon>
        <taxon>Fungi</taxon>
        <taxon>Dikarya</taxon>
        <taxon>Basidiomycota</taxon>
        <taxon>Agaricomycotina</taxon>
        <taxon>Agaricomycetes</taxon>
        <taxon>Agaricomycetidae</taxon>
        <taxon>Agaricales</taxon>
        <taxon>Pluteineae</taxon>
        <taxon>Pluteaceae</taxon>
        <taxon>Pluteus</taxon>
    </lineage>
</organism>
<reference evidence="1 2" key="1">
    <citation type="journal article" date="2019" name="Nat. Ecol. Evol.">
        <title>Megaphylogeny resolves global patterns of mushroom evolution.</title>
        <authorList>
            <person name="Varga T."/>
            <person name="Krizsan K."/>
            <person name="Foldi C."/>
            <person name="Dima B."/>
            <person name="Sanchez-Garcia M."/>
            <person name="Sanchez-Ramirez S."/>
            <person name="Szollosi G.J."/>
            <person name="Szarkandi J.G."/>
            <person name="Papp V."/>
            <person name="Albert L."/>
            <person name="Andreopoulos W."/>
            <person name="Angelini C."/>
            <person name="Antonin V."/>
            <person name="Barry K.W."/>
            <person name="Bougher N.L."/>
            <person name="Buchanan P."/>
            <person name="Buyck B."/>
            <person name="Bense V."/>
            <person name="Catcheside P."/>
            <person name="Chovatia M."/>
            <person name="Cooper J."/>
            <person name="Damon W."/>
            <person name="Desjardin D."/>
            <person name="Finy P."/>
            <person name="Geml J."/>
            <person name="Haridas S."/>
            <person name="Hughes K."/>
            <person name="Justo A."/>
            <person name="Karasinski D."/>
            <person name="Kautmanova I."/>
            <person name="Kiss B."/>
            <person name="Kocsube S."/>
            <person name="Kotiranta H."/>
            <person name="LaButti K.M."/>
            <person name="Lechner B.E."/>
            <person name="Liimatainen K."/>
            <person name="Lipzen A."/>
            <person name="Lukacs Z."/>
            <person name="Mihaltcheva S."/>
            <person name="Morgado L.N."/>
            <person name="Niskanen T."/>
            <person name="Noordeloos M.E."/>
            <person name="Ohm R.A."/>
            <person name="Ortiz-Santana B."/>
            <person name="Ovrebo C."/>
            <person name="Racz N."/>
            <person name="Riley R."/>
            <person name="Savchenko A."/>
            <person name="Shiryaev A."/>
            <person name="Soop K."/>
            <person name="Spirin V."/>
            <person name="Szebenyi C."/>
            <person name="Tomsovsky M."/>
            <person name="Tulloss R.E."/>
            <person name="Uehling J."/>
            <person name="Grigoriev I.V."/>
            <person name="Vagvolgyi C."/>
            <person name="Papp T."/>
            <person name="Martin F.M."/>
            <person name="Miettinen O."/>
            <person name="Hibbett D.S."/>
            <person name="Nagy L.G."/>
        </authorList>
    </citation>
    <scope>NUCLEOTIDE SEQUENCE [LARGE SCALE GENOMIC DNA]</scope>
    <source>
        <strain evidence="1 2">NL-1719</strain>
    </source>
</reference>
<keyword evidence="2" id="KW-1185">Reference proteome</keyword>